<dbReference type="EMBL" id="JAGHQL010000095">
    <property type="protein sequence ID" value="KAH0538831.1"/>
    <property type="molecule type" value="Genomic_DNA"/>
</dbReference>
<name>A0A9P8L2C2_9PEZI</name>
<keyword evidence="3" id="KW-1185">Reference proteome</keyword>
<evidence type="ECO:0008006" key="4">
    <source>
        <dbReference type="Google" id="ProtNLM"/>
    </source>
</evidence>
<dbReference type="Proteomes" id="UP000698800">
    <property type="component" value="Unassembled WGS sequence"/>
</dbReference>
<feature type="region of interest" description="Disordered" evidence="1">
    <location>
        <begin position="183"/>
        <end position="249"/>
    </location>
</feature>
<accession>A0A9P8L2C2</accession>
<dbReference type="AlphaFoldDB" id="A0A9P8L2C2"/>
<feature type="region of interest" description="Disordered" evidence="1">
    <location>
        <begin position="421"/>
        <end position="557"/>
    </location>
</feature>
<feature type="compositionally biased region" description="Low complexity" evidence="1">
    <location>
        <begin position="209"/>
        <end position="218"/>
    </location>
</feature>
<feature type="compositionally biased region" description="Gly residues" evidence="1">
    <location>
        <begin position="537"/>
        <end position="556"/>
    </location>
</feature>
<evidence type="ECO:0000313" key="2">
    <source>
        <dbReference type="EMBL" id="KAH0538831.1"/>
    </source>
</evidence>
<sequence length="855" mass="92746">MSLSERAEICRLKRALADAEERARKEEKLRHQAEGLNRSTTLCEYLELCHTHLSARLAVETNPNLTTCGSISAPTGKKRPSYYRPWSNFPSLQKSTLNHLFEIYPPASQAPYFNSRIGMEELGKDTCRRALGSEKDIEVVAMPMVVIPVSKIMEHLAQLPPVCQAFGLQEDLWFTNHLNPLSAAKPINKPPGAGGPAAGRRGRRRGRRGNSAANPAAGTQPSASRGAPSPMTLEKKPRSGRPDLVCIYSSSLPRSHPDATAPVRKLALVMELKPPHKLPVTDLRRGFHPTNIRVDVLETDTIPTDTVGHGQYLADKHVASVVTQAFSYMIEGGVEYGVIATGAAFAFLHIELHNPSVVYYHLIEPNVDVDAKKAAGEDHIHHTAVSQVLAFTLLALKSAHDRRANAGTDADTQQRLRETSAKLPVWEPMPHAEESSSAVESSEDASEYENTPSTSSQPNTTSSPSTSSTPSPPSPPSTLSKRQYMGSPPGSSTIASRAKRRHSCKPHPEGRGSEGSPEPPDDEDARRDVGSPFAARGGTGGGSVGAGAPEGSGGGQWRERPYCTPDCLRGLACSGFLDAQCPNFGLHSATLASHHNPSTLLPHPLTRKQFLALLQTQLAHSLDRHVYPLGTQGACGVIFKITLASHGYTLVAKATTAALLPDLVHESRMYARLKPLQGNVVPVCLGTVTLKEHPYYYDVGVQLVHMLLLSWGGRPLPGHIREAIAGDQWWEHDGVKLAVDAVRECGVVHEDVRAPNLLWDEIGLKVVVIDFERARGVEKTVGSGKRAREADITIRSGKRARREASHKAPVVPPTHCQRKRNRQDCIIPSSCAGGRRTAAARVQGTEGSLVYWPVF</sequence>
<protein>
    <recommendedName>
        <fullName evidence="4">Protein kinase domain-containing protein</fullName>
    </recommendedName>
</protein>
<reference evidence="2" key="1">
    <citation type="submission" date="2021-03" db="EMBL/GenBank/DDBJ databases">
        <title>Comparative genomics and phylogenomic investigation of the class Geoglossomycetes provide insights into ecological specialization and systematics.</title>
        <authorList>
            <person name="Melie T."/>
            <person name="Pirro S."/>
            <person name="Miller A.N."/>
            <person name="Quandt A."/>
        </authorList>
    </citation>
    <scope>NUCLEOTIDE SEQUENCE</scope>
    <source>
        <strain evidence="2">GBOQ0MN5Z8</strain>
    </source>
</reference>
<dbReference type="SUPFAM" id="SSF56112">
    <property type="entry name" value="Protein kinase-like (PK-like)"/>
    <property type="match status" value="1"/>
</dbReference>
<gene>
    <name evidence="2" type="ORF">FGG08_004607</name>
</gene>
<feature type="compositionally biased region" description="Low complexity" evidence="1">
    <location>
        <begin position="448"/>
        <end position="469"/>
    </location>
</feature>
<proteinExistence type="predicted"/>
<organism evidence="2 3">
    <name type="scientific">Glutinoglossum americanum</name>
    <dbReference type="NCBI Taxonomy" id="1670608"/>
    <lineage>
        <taxon>Eukaryota</taxon>
        <taxon>Fungi</taxon>
        <taxon>Dikarya</taxon>
        <taxon>Ascomycota</taxon>
        <taxon>Pezizomycotina</taxon>
        <taxon>Geoglossomycetes</taxon>
        <taxon>Geoglossales</taxon>
        <taxon>Geoglossaceae</taxon>
        <taxon>Glutinoglossum</taxon>
    </lineage>
</organism>
<dbReference type="InterPro" id="IPR011009">
    <property type="entry name" value="Kinase-like_dom_sf"/>
</dbReference>
<evidence type="ECO:0000313" key="3">
    <source>
        <dbReference type="Proteomes" id="UP000698800"/>
    </source>
</evidence>
<comment type="caution">
    <text evidence="2">The sequence shown here is derived from an EMBL/GenBank/DDBJ whole genome shotgun (WGS) entry which is preliminary data.</text>
</comment>
<evidence type="ECO:0000256" key="1">
    <source>
        <dbReference type="SAM" id="MobiDB-lite"/>
    </source>
</evidence>
<dbReference type="OrthoDB" id="2156052at2759"/>